<name>A0ABY7WKA0_9SPHI</name>
<dbReference type="EMBL" id="CP117880">
    <property type="protein sequence ID" value="WDF70009.1"/>
    <property type="molecule type" value="Genomic_DNA"/>
</dbReference>
<dbReference type="Proteomes" id="UP001221558">
    <property type="component" value="Chromosome"/>
</dbReference>
<reference evidence="2 3" key="1">
    <citation type="submission" date="2023-02" db="EMBL/GenBank/DDBJ databases">
        <title>Genome sequence of Sphingobacterium sp. KACC 22765.</title>
        <authorList>
            <person name="Kim S."/>
            <person name="Heo J."/>
            <person name="Kwon S.-W."/>
        </authorList>
    </citation>
    <scope>NUCLEOTIDE SEQUENCE [LARGE SCALE GENOMIC DNA]</scope>
    <source>
        <strain evidence="2 3">KACC 22765</strain>
    </source>
</reference>
<protein>
    <submittedName>
        <fullName evidence="2">Uncharacterized protein</fullName>
    </submittedName>
</protein>
<dbReference type="RefSeq" id="WP_274268717.1">
    <property type="nucleotide sequence ID" value="NZ_CP117880.1"/>
</dbReference>
<evidence type="ECO:0000313" key="2">
    <source>
        <dbReference type="EMBL" id="WDF70009.1"/>
    </source>
</evidence>
<proteinExistence type="predicted"/>
<dbReference type="PROSITE" id="PS51257">
    <property type="entry name" value="PROKAR_LIPOPROTEIN"/>
    <property type="match status" value="1"/>
</dbReference>
<dbReference type="Gene3D" id="2.60.40.2710">
    <property type="match status" value="1"/>
</dbReference>
<organism evidence="2 3">
    <name type="scientific">Sphingobacterium oryzagri</name>
    <dbReference type="NCBI Taxonomy" id="3025669"/>
    <lineage>
        <taxon>Bacteria</taxon>
        <taxon>Pseudomonadati</taxon>
        <taxon>Bacteroidota</taxon>
        <taxon>Sphingobacteriia</taxon>
        <taxon>Sphingobacteriales</taxon>
        <taxon>Sphingobacteriaceae</taxon>
        <taxon>Sphingobacterium</taxon>
    </lineage>
</organism>
<evidence type="ECO:0000313" key="3">
    <source>
        <dbReference type="Proteomes" id="UP001221558"/>
    </source>
</evidence>
<sequence>MMKNYRKKMIGFMPVIVVLLSLGACQKQQDEAPLEQVSLALPASVELRYGQETDLALPAALRTQSETQFALEFDETENVQTSGQTRLREQLAAAVTVDRDAGHIHIRSAALYPNGAVSSISQAKIPTQYKVTVVARTSRGEVGRQTVALTITPAAMQISGVDNAQPIPSAYVLYSDQATSFELTASDQDLRATKWFLPGPLDPAISLSGNKIQFSAQAGDPKKAEERTYNLAPALQKDGFTIASTNFRVTLVPQIRFLYGVYSVVDWSFRRLSLENGFRSEPATLIPENYKSTFKLVSIAKDGKAYTDTNGLFSVEEQTGRVSFRPHTDLKAGQYVLSVKAITTIGLELSTTFTLALE</sequence>
<accession>A0ABY7WKA0</accession>
<feature type="signal peptide" evidence="1">
    <location>
        <begin position="1"/>
        <end position="23"/>
    </location>
</feature>
<feature type="chain" id="PRO_5046722884" evidence="1">
    <location>
        <begin position="24"/>
        <end position="358"/>
    </location>
</feature>
<gene>
    <name evidence="2" type="ORF">PQ465_06435</name>
</gene>
<evidence type="ECO:0000256" key="1">
    <source>
        <dbReference type="SAM" id="SignalP"/>
    </source>
</evidence>
<keyword evidence="1" id="KW-0732">Signal</keyword>
<keyword evidence="3" id="KW-1185">Reference proteome</keyword>